<dbReference type="Pfam" id="PF07677">
    <property type="entry name" value="A2M_recep"/>
    <property type="match status" value="1"/>
</dbReference>
<evidence type="ECO:0000256" key="1">
    <source>
        <dbReference type="ARBA" id="ARBA00004613"/>
    </source>
</evidence>
<dbReference type="PROSITE" id="PS01178">
    <property type="entry name" value="ANAPHYLATOXIN_2"/>
    <property type="match status" value="1"/>
</dbReference>
<dbReference type="Pfam" id="PF07678">
    <property type="entry name" value="TED_complement"/>
    <property type="match status" value="1"/>
</dbReference>
<keyword evidence="3" id="KW-0882">Thioester bond</keyword>
<dbReference type="InterPro" id="IPR019742">
    <property type="entry name" value="MacrogloblnA2_CS"/>
</dbReference>
<dbReference type="Gene3D" id="2.60.40.10">
    <property type="entry name" value="Immunoglobulins"/>
    <property type="match status" value="1"/>
</dbReference>
<dbReference type="EMBL" id="GEGO01007185">
    <property type="protein sequence ID" value="JAR88219.1"/>
    <property type="molecule type" value="Transcribed_RNA"/>
</dbReference>
<dbReference type="GO" id="GO:0005615">
    <property type="term" value="C:extracellular space"/>
    <property type="evidence" value="ECO:0007669"/>
    <property type="project" value="InterPro"/>
</dbReference>
<dbReference type="GO" id="GO:0004866">
    <property type="term" value="F:endopeptidase inhibitor activity"/>
    <property type="evidence" value="ECO:0007669"/>
    <property type="project" value="InterPro"/>
</dbReference>
<dbReference type="SMART" id="SM01419">
    <property type="entry name" value="Thiol-ester_cl"/>
    <property type="match status" value="1"/>
</dbReference>
<evidence type="ECO:0000256" key="4">
    <source>
        <dbReference type="ARBA" id="ARBA00023157"/>
    </source>
</evidence>
<dbReference type="InterPro" id="IPR008930">
    <property type="entry name" value="Terpenoid_cyclase/PrenylTrfase"/>
</dbReference>
<dbReference type="InterPro" id="IPR009048">
    <property type="entry name" value="A-macroglobulin_rcpt-bd"/>
</dbReference>
<dbReference type="SUPFAM" id="SSF48239">
    <property type="entry name" value="Terpenoid cyclases/Protein prenyltransferases"/>
    <property type="match status" value="1"/>
</dbReference>
<dbReference type="PANTHER" id="PTHR11412:SF166">
    <property type="entry name" value="NTR DOMAIN-CONTAINING PROTEIN"/>
    <property type="match status" value="1"/>
</dbReference>
<dbReference type="SUPFAM" id="SSF49410">
    <property type="entry name" value="Alpha-macroglobulin receptor domain"/>
    <property type="match status" value="1"/>
</dbReference>
<evidence type="ECO:0000256" key="3">
    <source>
        <dbReference type="ARBA" id="ARBA00022966"/>
    </source>
</evidence>
<feature type="domain" description="Anaphylatoxin-like" evidence="5">
    <location>
        <begin position="93"/>
        <end position="134"/>
    </location>
</feature>
<dbReference type="Gene3D" id="2.60.120.1540">
    <property type="match status" value="1"/>
</dbReference>
<dbReference type="Gene3D" id="2.40.50.120">
    <property type="match status" value="1"/>
</dbReference>
<dbReference type="InterPro" id="IPR000020">
    <property type="entry name" value="Anaphylatoxin/fibulin"/>
</dbReference>
<dbReference type="Gene3D" id="1.20.50.70">
    <property type="match status" value="1"/>
</dbReference>
<keyword evidence="2" id="KW-0964">Secreted</keyword>
<dbReference type="Pfam" id="PF01759">
    <property type="entry name" value="NTR"/>
    <property type="match status" value="1"/>
</dbReference>
<dbReference type="SMART" id="SM01361">
    <property type="entry name" value="A2M_recep"/>
    <property type="match status" value="1"/>
</dbReference>
<dbReference type="SUPFAM" id="SSF47686">
    <property type="entry name" value="Anaphylotoxins (complement system)"/>
    <property type="match status" value="1"/>
</dbReference>
<dbReference type="AlphaFoldDB" id="A0A147BBT3"/>
<reference evidence="7" key="1">
    <citation type="journal article" date="2018" name="PLoS Negl. Trop. Dis.">
        <title>Sialome diversity of ticks revealed by RNAseq of single tick salivary glands.</title>
        <authorList>
            <person name="Perner J."/>
            <person name="Kropackova S."/>
            <person name="Kopacek P."/>
            <person name="Ribeiro J.M."/>
        </authorList>
    </citation>
    <scope>NUCLEOTIDE SEQUENCE</scope>
    <source>
        <strain evidence="7">Siblings of single egg batch collected in Ceske Budejovice</strain>
        <tissue evidence="7">Salivary glands</tissue>
    </source>
</reference>
<protein>
    <submittedName>
        <fullName evidence="7">Putative alpha-macroglobulin</fullName>
    </submittedName>
</protein>
<dbReference type="CDD" id="cd02896">
    <property type="entry name" value="complement_C3_C4_C5"/>
    <property type="match status" value="1"/>
</dbReference>
<dbReference type="InterPro" id="IPR050473">
    <property type="entry name" value="A2M/Complement_sys"/>
</dbReference>
<dbReference type="SMART" id="SM01360">
    <property type="entry name" value="A2M"/>
    <property type="match status" value="1"/>
</dbReference>
<comment type="subcellular location">
    <subcellularLocation>
        <location evidence="1">Secreted</location>
    </subcellularLocation>
</comment>
<dbReference type="PROSITE" id="PS00477">
    <property type="entry name" value="ALPHA_2_MACROGLOBULIN"/>
    <property type="match status" value="1"/>
</dbReference>
<dbReference type="InterPro" id="IPR001134">
    <property type="entry name" value="Netrin_domain"/>
</dbReference>
<evidence type="ECO:0000259" key="5">
    <source>
        <dbReference type="PROSITE" id="PS01178"/>
    </source>
</evidence>
<dbReference type="InterPro" id="IPR001599">
    <property type="entry name" value="Macroglobln_a2"/>
</dbReference>
<dbReference type="InterPro" id="IPR011626">
    <property type="entry name" value="Alpha-macroglobulin_TED"/>
</dbReference>
<dbReference type="InterPro" id="IPR018081">
    <property type="entry name" value="Anaphylatoxin_comp_syst"/>
</dbReference>
<dbReference type="Pfam" id="PF01821">
    <property type="entry name" value="ANATO"/>
    <property type="match status" value="1"/>
</dbReference>
<dbReference type="InterPro" id="IPR036595">
    <property type="entry name" value="A-macroglobulin_rcpt-bd_sf"/>
</dbReference>
<dbReference type="InterPro" id="IPR018933">
    <property type="entry name" value="Netrin_module_non-TIMP"/>
</dbReference>
<dbReference type="Gene3D" id="1.50.10.20">
    <property type="match status" value="1"/>
</dbReference>
<keyword evidence="4" id="KW-1015">Disulfide bond</keyword>
<dbReference type="InterPro" id="IPR013783">
    <property type="entry name" value="Ig-like_fold"/>
</dbReference>
<dbReference type="PROSITE" id="PS50189">
    <property type="entry name" value="NTR"/>
    <property type="match status" value="1"/>
</dbReference>
<evidence type="ECO:0000256" key="2">
    <source>
        <dbReference type="ARBA" id="ARBA00022525"/>
    </source>
</evidence>
<dbReference type="Gene3D" id="1.20.91.20">
    <property type="entry name" value="Anaphylotoxins (complement system)"/>
    <property type="match status" value="1"/>
</dbReference>
<dbReference type="PANTHER" id="PTHR11412">
    <property type="entry name" value="MACROGLOBULIN / COMPLEMENT"/>
    <property type="match status" value="1"/>
</dbReference>
<dbReference type="InterPro" id="IPR047565">
    <property type="entry name" value="Alpha-macroglob_thiol-ester_cl"/>
</dbReference>
<dbReference type="SUPFAM" id="SSF50242">
    <property type="entry name" value="TIMP-like"/>
    <property type="match status" value="1"/>
</dbReference>
<dbReference type="Gene3D" id="2.60.40.690">
    <property type="entry name" value="Alpha-macroglobulin, receptor-binding domain"/>
    <property type="match status" value="1"/>
</dbReference>
<accession>A0A147BBT3</accession>
<proteinExistence type="predicted"/>
<name>A0A147BBT3_IXORI</name>
<dbReference type="Gene3D" id="2.20.130.20">
    <property type="match status" value="1"/>
</dbReference>
<organism evidence="7">
    <name type="scientific">Ixodes ricinus</name>
    <name type="common">Common tick</name>
    <name type="synonym">Acarus ricinus</name>
    <dbReference type="NCBI Taxonomy" id="34613"/>
    <lineage>
        <taxon>Eukaryota</taxon>
        <taxon>Metazoa</taxon>
        <taxon>Ecdysozoa</taxon>
        <taxon>Arthropoda</taxon>
        <taxon>Chelicerata</taxon>
        <taxon>Arachnida</taxon>
        <taxon>Acari</taxon>
        <taxon>Parasitiformes</taxon>
        <taxon>Ixodida</taxon>
        <taxon>Ixodoidea</taxon>
        <taxon>Ixodidae</taxon>
        <taxon>Ixodinae</taxon>
        <taxon>Ixodes</taxon>
    </lineage>
</organism>
<evidence type="ECO:0000259" key="6">
    <source>
        <dbReference type="PROSITE" id="PS50189"/>
    </source>
</evidence>
<evidence type="ECO:0000313" key="7">
    <source>
        <dbReference type="EMBL" id="JAR88219.1"/>
    </source>
</evidence>
<dbReference type="InterPro" id="IPR008993">
    <property type="entry name" value="TIMP-like_OB-fold"/>
</dbReference>
<sequence>MATDKAVYILDKGQLLTRQKLLSSFRSHDHGCGPGGGITSDEVISQAGIVIISAAMKEDVITTDGSCEAKKRRRRNAVRQSIESYQDPLLKECCWLGIQPDKMVRHCSTRSEIVKRFMPGPDGARCADVFAKCCVEAENFDRGRTDVFGGPASLQDVIDADYNEDLYSSSSIRKNFRETWMFREGNIGEDGIAKFEGSLPHSITKWFVQAVSVSPEGGICVAKPAEVTAFRQVFLQVDLPYKVVRNEQVEVLVTVYNYGSALLYGAVFLHGVPGVCTGARHQLRPDRKPVEVKAQSAASVTFPVIPTLEGKHTIRILVNTSQGIDSVEKILNVVPEGITVEKNISIVLDPTNQQQRKDYRVKGDFFTDFLDPKSKRQNIKIDTQLPLEAVPNTGVLSLGAMGNQMESNAESTIANVESLISLPRGCGEQNMMLMAPTLYALEYLKHKNSQNTAVMEKAYRYIQQGYEQELAFRNDDGSFSTFKQRKGSLWLTAFVLRVFCKATKVINIDHRVLHSGVSWLAKQQRADGDFEDESPLMHGQMLGGVNGRVPMTAFVLLTLYECGSRTTVDQQTMLTVTARAENFLNERINVTKQPYVAALVAYALSLDKGEKQQEAFQVLKDHLLYDEEMNELSTGNDATALDVEGTSYALLAYLRHGDVEGGARLVNWLNRHRSASGSFTSTQDTVVALQALTESGLKVRDSIPDLMCNITANRPKNIFHSFRINGKNAFVLQEVHIKDIGGKLLLSVSGEGTGVLTARLRYNVLTPPEKLCKFSLAVRASRPDPGQTHGRSRMVPQEVWEELLGDAAPKRTLERMGGHSMIGNDRASLPTVAGLKKDSTTSIINKWKTLTTYEIEVCIRYLGEQDSNMAILEVGMFSGFHPSEKDLENLTATNALLGKYELTTKGVVFYFDKVPADRDTCIMFRAERAYNVLNIQTATVKVYDYYRPDHSCSQFYGPETSSPLLGLFCDGPHCKCASAECPINETFERLLKFNPDIADFRNALAKIACNDHHFLWKVNVSDIQVSNGYKNVVFNVTSVIKEGEESKEVVTGKLRSFLMRQLCNTVNFVPGKFYFILGQDSEFIEEKGSRIARYVLNEKVKIYAPDKNDRRSPSRKIRTSFEVLLKKFAKNESCID</sequence>
<dbReference type="Pfam" id="PF00207">
    <property type="entry name" value="A2M"/>
    <property type="match status" value="1"/>
</dbReference>
<feature type="domain" description="NTR" evidence="6">
    <location>
        <begin position="981"/>
        <end position="1134"/>
    </location>
</feature>